<comment type="similarity">
    <text evidence="3">Belongs to the synaptobrevin family.</text>
</comment>
<dbReference type="Pfam" id="PF13774">
    <property type="entry name" value="Longin"/>
    <property type="match status" value="1"/>
</dbReference>
<evidence type="ECO:0000256" key="11">
    <source>
        <dbReference type="ARBA" id="ARBA00023136"/>
    </source>
</evidence>
<evidence type="ECO:0000313" key="18">
    <source>
        <dbReference type="Proteomes" id="UP000013776"/>
    </source>
</evidence>
<keyword evidence="11 14" id="KW-0472">Membrane</keyword>
<dbReference type="PANTHER" id="PTHR45837">
    <property type="entry name" value="VESICLE-TRAFFICKING PROTEIN SEC22B"/>
    <property type="match status" value="1"/>
</dbReference>
<evidence type="ECO:0000259" key="16">
    <source>
        <dbReference type="PROSITE" id="PS50892"/>
    </source>
</evidence>
<dbReference type="VEuPathDB" id="FungiDB:TAPDE_003771"/>
<dbReference type="PROSITE" id="PS50892">
    <property type="entry name" value="V_SNARE"/>
    <property type="match status" value="1"/>
</dbReference>
<evidence type="ECO:0000256" key="14">
    <source>
        <dbReference type="SAM" id="Phobius"/>
    </source>
</evidence>
<dbReference type="AlphaFoldDB" id="R4XCD6"/>
<dbReference type="GO" id="GO:0000139">
    <property type="term" value="C:Golgi membrane"/>
    <property type="evidence" value="ECO:0007669"/>
    <property type="project" value="UniProtKB-SubCell"/>
</dbReference>
<name>R4XCD6_TAPDE</name>
<feature type="domain" description="Longin" evidence="15">
    <location>
        <begin position="6"/>
        <end position="119"/>
    </location>
</feature>
<dbReference type="SMART" id="SM01270">
    <property type="entry name" value="Longin"/>
    <property type="match status" value="1"/>
</dbReference>
<evidence type="ECO:0000256" key="8">
    <source>
        <dbReference type="ARBA" id="ARBA00022989"/>
    </source>
</evidence>
<dbReference type="OrthoDB" id="1719357at2759"/>
<dbReference type="GO" id="GO:0006890">
    <property type="term" value="P:retrograde vesicle-mediated transport, Golgi to endoplasmic reticulum"/>
    <property type="evidence" value="ECO:0007669"/>
    <property type="project" value="InterPro"/>
</dbReference>
<evidence type="ECO:0000256" key="2">
    <source>
        <dbReference type="ARBA" id="ARBA00004409"/>
    </source>
</evidence>
<dbReference type="PROSITE" id="PS50859">
    <property type="entry name" value="LONGIN"/>
    <property type="match status" value="1"/>
</dbReference>
<evidence type="ECO:0000256" key="9">
    <source>
        <dbReference type="ARBA" id="ARBA00023034"/>
    </source>
</evidence>
<evidence type="ECO:0000256" key="13">
    <source>
        <dbReference type="PROSITE-ProRule" id="PRU00290"/>
    </source>
</evidence>
<dbReference type="InterPro" id="IPR011012">
    <property type="entry name" value="Longin-like_dom_sf"/>
</dbReference>
<evidence type="ECO:0000256" key="3">
    <source>
        <dbReference type="ARBA" id="ARBA00008025"/>
    </source>
</evidence>
<dbReference type="InterPro" id="IPR042855">
    <property type="entry name" value="V_SNARE_CC"/>
</dbReference>
<evidence type="ECO:0000256" key="12">
    <source>
        <dbReference type="ARBA" id="ARBA00024249"/>
    </source>
</evidence>
<evidence type="ECO:0000256" key="10">
    <source>
        <dbReference type="ARBA" id="ARBA00023054"/>
    </source>
</evidence>
<gene>
    <name evidence="17" type="ORF">TAPDE_003771</name>
</gene>
<dbReference type="STRING" id="1097556.R4XCD6"/>
<keyword evidence="5 14" id="KW-0812">Transmembrane</keyword>
<dbReference type="GO" id="GO:0006888">
    <property type="term" value="P:endoplasmic reticulum to Golgi vesicle-mediated transport"/>
    <property type="evidence" value="ECO:0007669"/>
    <property type="project" value="InterPro"/>
</dbReference>
<keyword evidence="6" id="KW-0256">Endoplasmic reticulum</keyword>
<organism evidence="17 18">
    <name type="scientific">Taphrina deformans (strain PYCC 5710 / ATCC 11124 / CBS 356.35 / IMI 108563 / JCM 9778 / NBRC 8474)</name>
    <name type="common">Peach leaf curl fungus</name>
    <name type="synonym">Lalaria deformans</name>
    <dbReference type="NCBI Taxonomy" id="1097556"/>
    <lineage>
        <taxon>Eukaryota</taxon>
        <taxon>Fungi</taxon>
        <taxon>Dikarya</taxon>
        <taxon>Ascomycota</taxon>
        <taxon>Taphrinomycotina</taxon>
        <taxon>Taphrinomycetes</taxon>
        <taxon>Taphrinales</taxon>
        <taxon>Taphrinaceae</taxon>
        <taxon>Taphrina</taxon>
    </lineage>
</organism>
<comment type="subcellular location">
    <subcellularLocation>
        <location evidence="1">Endoplasmic reticulum membrane</location>
        <topology evidence="1">Single-pass type IV membrane protein</topology>
    </subcellularLocation>
    <subcellularLocation>
        <location evidence="2">Golgi apparatus membrane</location>
        <topology evidence="2">Single-pass type IV membrane protein</topology>
    </subcellularLocation>
</comment>
<dbReference type="eggNOG" id="KOG0862">
    <property type="taxonomic scope" value="Eukaryota"/>
</dbReference>
<evidence type="ECO:0000256" key="1">
    <source>
        <dbReference type="ARBA" id="ARBA00004163"/>
    </source>
</evidence>
<protein>
    <recommendedName>
        <fullName evidence="12">Protein transport protein SEC22</fullName>
    </recommendedName>
</protein>
<dbReference type="InterPro" id="IPR044565">
    <property type="entry name" value="Sec22"/>
</dbReference>
<dbReference type="EMBL" id="CAHR02000155">
    <property type="protein sequence ID" value="CCG83532.1"/>
    <property type="molecule type" value="Genomic_DNA"/>
</dbReference>
<keyword evidence="18" id="KW-1185">Reference proteome</keyword>
<dbReference type="GO" id="GO:0005789">
    <property type="term" value="C:endoplasmic reticulum membrane"/>
    <property type="evidence" value="ECO:0007669"/>
    <property type="project" value="UniProtKB-SubCell"/>
</dbReference>
<keyword evidence="7" id="KW-0653">Protein transport</keyword>
<comment type="caution">
    <text evidence="17">The sequence shown here is derived from an EMBL/GenBank/DDBJ whole genome shotgun (WGS) entry which is preliminary data.</text>
</comment>
<dbReference type="GO" id="GO:0015031">
    <property type="term" value="P:protein transport"/>
    <property type="evidence" value="ECO:0007669"/>
    <property type="project" value="UniProtKB-KW"/>
</dbReference>
<proteinExistence type="inferred from homology"/>
<evidence type="ECO:0000256" key="4">
    <source>
        <dbReference type="ARBA" id="ARBA00022448"/>
    </source>
</evidence>
<accession>R4XCD6</accession>
<dbReference type="InterPro" id="IPR010908">
    <property type="entry name" value="Longin_dom"/>
</dbReference>
<evidence type="ECO:0000259" key="15">
    <source>
        <dbReference type="PROSITE" id="PS50859"/>
    </source>
</evidence>
<feature type="domain" description="V-SNARE coiled-coil homology" evidence="16">
    <location>
        <begin position="134"/>
        <end position="194"/>
    </location>
</feature>
<dbReference type="SUPFAM" id="SSF58038">
    <property type="entry name" value="SNARE fusion complex"/>
    <property type="match status" value="1"/>
</dbReference>
<dbReference type="CDD" id="cd15866">
    <property type="entry name" value="R-SNARE_SEC22"/>
    <property type="match status" value="1"/>
</dbReference>
<evidence type="ECO:0000313" key="17">
    <source>
        <dbReference type="EMBL" id="CCG83532.1"/>
    </source>
</evidence>
<sequence>MVKSTSIARVSDGLPLAATVDDEKSESALLTQKQQAKLLFRKLSSSSENAASVESGPYVLHYIIEEGICYLCIADKSYPRKLAFSYLSEVSKEFYASYGQEAQKPGIRPYAFVGFENNLQKLTREYLNSRTSSNLDKLNDDLNDVTRIMTRNIDDLLSRGESLDKMSTLSSTLRDESIKYRKAARNVNLKAMLREYGLYAGLATFFLIIIWWRLF</sequence>
<evidence type="ECO:0000256" key="7">
    <source>
        <dbReference type="ARBA" id="ARBA00022927"/>
    </source>
</evidence>
<keyword evidence="9" id="KW-0333">Golgi apparatus</keyword>
<feature type="transmembrane region" description="Helical" evidence="14">
    <location>
        <begin position="196"/>
        <end position="214"/>
    </location>
</feature>
<dbReference type="Gene3D" id="1.20.5.110">
    <property type="match status" value="1"/>
</dbReference>
<keyword evidence="10 13" id="KW-0175">Coiled coil</keyword>
<keyword evidence="4" id="KW-0813">Transport</keyword>
<dbReference type="Gene3D" id="3.30.450.50">
    <property type="entry name" value="Longin domain"/>
    <property type="match status" value="1"/>
</dbReference>
<dbReference type="Pfam" id="PF00957">
    <property type="entry name" value="Synaptobrevin"/>
    <property type="match status" value="1"/>
</dbReference>
<reference evidence="17 18" key="1">
    <citation type="journal article" date="2013" name="MBio">
        <title>Genome sequencing of the plant pathogen Taphrina deformans, the causal agent of peach leaf curl.</title>
        <authorList>
            <person name="Cisse O.H."/>
            <person name="Almeida J.M.G.C.F."/>
            <person name="Fonseca A."/>
            <person name="Kumar A.A."/>
            <person name="Salojaervi J."/>
            <person name="Overmyer K."/>
            <person name="Hauser P.M."/>
            <person name="Pagni M."/>
        </authorList>
    </citation>
    <scope>NUCLEOTIDE SEQUENCE [LARGE SCALE GENOMIC DNA]</scope>
    <source>
        <strain evidence="18">PYCC 5710 / ATCC 11124 / CBS 356.35 / IMI 108563 / JCM 9778 / NBRC 8474</strain>
    </source>
</reference>
<keyword evidence="8 14" id="KW-1133">Transmembrane helix</keyword>
<dbReference type="Proteomes" id="UP000013776">
    <property type="component" value="Unassembled WGS sequence"/>
</dbReference>
<dbReference type="GO" id="GO:0005484">
    <property type="term" value="F:SNAP receptor activity"/>
    <property type="evidence" value="ECO:0007669"/>
    <property type="project" value="InterPro"/>
</dbReference>
<evidence type="ECO:0000256" key="6">
    <source>
        <dbReference type="ARBA" id="ARBA00022824"/>
    </source>
</evidence>
<dbReference type="SUPFAM" id="SSF64356">
    <property type="entry name" value="SNARE-like"/>
    <property type="match status" value="1"/>
</dbReference>
<evidence type="ECO:0000256" key="5">
    <source>
        <dbReference type="ARBA" id="ARBA00022692"/>
    </source>
</evidence>
<dbReference type="CDD" id="cd14824">
    <property type="entry name" value="Longin"/>
    <property type="match status" value="1"/>
</dbReference>